<evidence type="ECO:0000313" key="2">
    <source>
        <dbReference type="Proteomes" id="UP001149090"/>
    </source>
</evidence>
<protein>
    <submittedName>
        <fullName evidence="1">Uncharacterized protein</fullName>
    </submittedName>
</protein>
<comment type="caution">
    <text evidence="1">The sequence shown here is derived from an EMBL/GenBank/DDBJ whole genome shotgun (WGS) entry which is preliminary data.</text>
</comment>
<organism evidence="1 2">
    <name type="scientific">Anaeramoeba ignava</name>
    <name type="common">Anaerobic marine amoeba</name>
    <dbReference type="NCBI Taxonomy" id="1746090"/>
    <lineage>
        <taxon>Eukaryota</taxon>
        <taxon>Metamonada</taxon>
        <taxon>Anaeramoebidae</taxon>
        <taxon>Anaeramoeba</taxon>
    </lineage>
</organism>
<dbReference type="EMBL" id="JAPDFW010000044">
    <property type="protein sequence ID" value="KAJ5078793.1"/>
    <property type="molecule type" value="Genomic_DNA"/>
</dbReference>
<sequence length="222" mass="25995">MFYFENPNDIIDPFEFENQNQDQLHFQDIFDTEFDGPMYSESQSDTFFENYIGFGSPKFQEQMESKKISQNSPLELALQRINEIIQPRKLASQIFTEISDGLEMKKSDLSNIISYLLFTYQESLSKSFIEEQFCEKLLKIDELMNIESDGNIQNQNQNQNQNEIIIQNQNQNQNHFQENHPFVANNLITTVSEFLNISNEDALQALRDFGGDLNAIFEHFLN</sequence>
<accession>A0A9Q0RGJ0</accession>
<gene>
    <name evidence="1" type="ORF">M0811_04516</name>
</gene>
<reference evidence="1" key="1">
    <citation type="submission" date="2022-10" db="EMBL/GenBank/DDBJ databases">
        <title>Novel sulphate-reducing endosymbionts in the free-living metamonad Anaeramoeba.</title>
        <authorList>
            <person name="Jerlstrom-Hultqvist J."/>
            <person name="Cepicka I."/>
            <person name="Gallot-Lavallee L."/>
            <person name="Salas-Leiva D."/>
            <person name="Curtis B.A."/>
            <person name="Zahonova K."/>
            <person name="Pipaliya S."/>
            <person name="Dacks J."/>
            <person name="Roger A.J."/>
        </authorList>
    </citation>
    <scope>NUCLEOTIDE SEQUENCE</scope>
    <source>
        <strain evidence="1">BMAN</strain>
    </source>
</reference>
<name>A0A9Q0RGJ0_ANAIG</name>
<proteinExistence type="predicted"/>
<keyword evidence="2" id="KW-1185">Reference proteome</keyword>
<dbReference type="AlphaFoldDB" id="A0A9Q0RGJ0"/>
<evidence type="ECO:0000313" key="1">
    <source>
        <dbReference type="EMBL" id="KAJ5078793.1"/>
    </source>
</evidence>
<dbReference type="Proteomes" id="UP001149090">
    <property type="component" value="Unassembled WGS sequence"/>
</dbReference>